<dbReference type="EMBL" id="JAJOMB010000017">
    <property type="protein sequence ID" value="MCD5314549.1"/>
    <property type="molecule type" value="Genomic_DNA"/>
</dbReference>
<feature type="domain" description="ABC3 transporter permease C-terminal" evidence="8">
    <location>
        <begin position="64"/>
        <end position="178"/>
    </location>
</feature>
<feature type="transmembrane region" description="Helical" evidence="7">
    <location>
        <begin position="415"/>
        <end position="435"/>
    </location>
</feature>
<feature type="transmembrane region" description="Helical" evidence="7">
    <location>
        <begin position="146"/>
        <end position="166"/>
    </location>
</feature>
<evidence type="ECO:0000256" key="3">
    <source>
        <dbReference type="ARBA" id="ARBA00022692"/>
    </source>
</evidence>
<gene>
    <name evidence="9" type="ORF">LR394_26935</name>
</gene>
<feature type="transmembrane region" description="Helical" evidence="7">
    <location>
        <begin position="101"/>
        <end position="126"/>
    </location>
</feature>
<proteinExistence type="inferred from homology"/>
<evidence type="ECO:0000256" key="2">
    <source>
        <dbReference type="ARBA" id="ARBA00022475"/>
    </source>
</evidence>
<comment type="similarity">
    <text evidence="6">Belongs to the ABC-4 integral membrane protein family.</text>
</comment>
<comment type="caution">
    <text evidence="9">The sequence shown here is derived from an EMBL/GenBank/DDBJ whole genome shotgun (WGS) entry which is preliminary data.</text>
</comment>
<feature type="transmembrane region" description="Helical" evidence="7">
    <location>
        <begin position="285"/>
        <end position="305"/>
    </location>
</feature>
<evidence type="ECO:0000256" key="7">
    <source>
        <dbReference type="SAM" id="Phobius"/>
    </source>
</evidence>
<evidence type="ECO:0000256" key="4">
    <source>
        <dbReference type="ARBA" id="ARBA00022989"/>
    </source>
</evidence>
<evidence type="ECO:0000256" key="1">
    <source>
        <dbReference type="ARBA" id="ARBA00004651"/>
    </source>
</evidence>
<dbReference type="RefSeq" id="WP_231447171.1">
    <property type="nucleotide sequence ID" value="NZ_JAJOMB010000017.1"/>
</dbReference>
<dbReference type="Proteomes" id="UP001138997">
    <property type="component" value="Unassembled WGS sequence"/>
</dbReference>
<comment type="subcellular location">
    <subcellularLocation>
        <location evidence="1">Cell membrane</location>
        <topology evidence="1">Multi-pass membrane protein</topology>
    </subcellularLocation>
</comment>
<dbReference type="InterPro" id="IPR003838">
    <property type="entry name" value="ABC3_permease_C"/>
</dbReference>
<feature type="transmembrane region" description="Helical" evidence="7">
    <location>
        <begin position="16"/>
        <end position="39"/>
    </location>
</feature>
<name>A0A9X1NIQ0_9ACTN</name>
<feature type="transmembrane region" description="Helical" evidence="7">
    <location>
        <begin position="253"/>
        <end position="273"/>
    </location>
</feature>
<reference evidence="9" key="1">
    <citation type="submission" date="2021-11" db="EMBL/GenBank/DDBJ databases">
        <title>Streptomyces corallinus and Kineosporia corallina sp. nov., two new coral-derived marine actinobacteria.</title>
        <authorList>
            <person name="Buangrab K."/>
            <person name="Sutthacheep M."/>
            <person name="Yeemin T."/>
            <person name="Harunari E."/>
            <person name="Igarashi Y."/>
            <person name="Sripreechasak P."/>
            <person name="Kanchanasin P."/>
            <person name="Tanasupawat S."/>
            <person name="Phongsopitanun W."/>
        </authorList>
    </citation>
    <scope>NUCLEOTIDE SEQUENCE</scope>
    <source>
        <strain evidence="9">JCM 31032</strain>
    </source>
</reference>
<feature type="transmembrane region" description="Helical" evidence="7">
    <location>
        <begin position="198"/>
        <end position="220"/>
    </location>
</feature>
<feature type="transmembrane region" description="Helical" evidence="7">
    <location>
        <begin position="325"/>
        <end position="352"/>
    </location>
</feature>
<accession>A0A9X1NIQ0</accession>
<dbReference type="AlphaFoldDB" id="A0A9X1NIQ0"/>
<dbReference type="InterPro" id="IPR050250">
    <property type="entry name" value="Macrolide_Exporter_MacB"/>
</dbReference>
<dbReference type="GO" id="GO:0022857">
    <property type="term" value="F:transmembrane transporter activity"/>
    <property type="evidence" value="ECO:0007669"/>
    <property type="project" value="TreeGrafter"/>
</dbReference>
<evidence type="ECO:0000256" key="6">
    <source>
        <dbReference type="ARBA" id="ARBA00038076"/>
    </source>
</evidence>
<dbReference type="PANTHER" id="PTHR30572">
    <property type="entry name" value="MEMBRANE COMPONENT OF TRANSPORTER-RELATED"/>
    <property type="match status" value="1"/>
</dbReference>
<organism evidence="9 10">
    <name type="scientific">Kineosporia babensis</name>
    <dbReference type="NCBI Taxonomy" id="499548"/>
    <lineage>
        <taxon>Bacteria</taxon>
        <taxon>Bacillati</taxon>
        <taxon>Actinomycetota</taxon>
        <taxon>Actinomycetes</taxon>
        <taxon>Kineosporiales</taxon>
        <taxon>Kineosporiaceae</taxon>
        <taxon>Kineosporia</taxon>
    </lineage>
</organism>
<protein>
    <submittedName>
        <fullName evidence="9">FtsX-like permease family protein</fullName>
    </submittedName>
</protein>
<evidence type="ECO:0000313" key="9">
    <source>
        <dbReference type="EMBL" id="MCD5314549.1"/>
    </source>
</evidence>
<dbReference type="Pfam" id="PF02687">
    <property type="entry name" value="FtsX"/>
    <property type="match status" value="2"/>
</dbReference>
<dbReference type="PANTHER" id="PTHR30572:SF4">
    <property type="entry name" value="ABC TRANSPORTER PERMEASE YTRF"/>
    <property type="match status" value="1"/>
</dbReference>
<keyword evidence="2" id="KW-1003">Cell membrane</keyword>
<evidence type="ECO:0000256" key="5">
    <source>
        <dbReference type="ARBA" id="ARBA00023136"/>
    </source>
</evidence>
<sequence length="453" mass="46868">MGRVALSSLRARATTFGAYFLSVFCGAVLIGAFATLNSAGAGDVSDADAERLLTMGSIVGGWGSAIVLFSLASTLTLIVAQRTAETSLLRSVGATPKQVRRLVLTESTLVTLLAVVLAAGPAWLIGEAILALLRNAEMLADDVRGYGQPVALAITGVVITVVAYLAGRIATRRVTRASVRATQRSAAIEPQRMNRWRLAAGLLLIVGGVHLAVITMTVMADEPDPIAPMSTAGPAGVLTTIGIATLSPLLLRWAAAGFGWVLAPFGVSGHLALHDLRARAQVLGTALAPITIFTGISAGTAYLIAIDNQASLGQVRTPEAEDVQLLNFVVVGMIALFAAIMVVNTLAAAVSARRQEFGRQQLAGATRRQVQQMMLLEAGFLSGAGIVLGGIGALPMACSYSWVRQDSLVPDMGPWYFLAVAVIAAAVTIGASVSLTRKALAPPALTLAAVQAV</sequence>
<evidence type="ECO:0000313" key="10">
    <source>
        <dbReference type="Proteomes" id="UP001138997"/>
    </source>
</evidence>
<evidence type="ECO:0000259" key="8">
    <source>
        <dbReference type="Pfam" id="PF02687"/>
    </source>
</evidence>
<keyword evidence="3 7" id="KW-0812">Transmembrane</keyword>
<keyword evidence="4 7" id="KW-1133">Transmembrane helix</keyword>
<keyword evidence="10" id="KW-1185">Reference proteome</keyword>
<keyword evidence="5 7" id="KW-0472">Membrane</keyword>
<dbReference type="GO" id="GO:0005886">
    <property type="term" value="C:plasma membrane"/>
    <property type="evidence" value="ECO:0007669"/>
    <property type="project" value="UniProtKB-SubCell"/>
</dbReference>
<feature type="transmembrane region" description="Helical" evidence="7">
    <location>
        <begin position="373"/>
        <end position="403"/>
    </location>
</feature>
<feature type="domain" description="ABC3 transporter permease C-terminal" evidence="8">
    <location>
        <begin position="329"/>
        <end position="440"/>
    </location>
</feature>
<feature type="transmembrane region" description="Helical" evidence="7">
    <location>
        <begin position="59"/>
        <end position="80"/>
    </location>
</feature>